<sequence length="693" mass="79134">MPGSLLLSNDAYSDVSEASGRSLDAKIGAKKVSFNNAVRVKQYPWKPDLDVNKADHLTLPSNRFWFKVYKSKQDGPSSYESAEDYFRPSEWAEENMECIHDSLAPIAEVEDQDLDSNHIQHGLKATSNNQRIYSDGNANSNGYYSVNNVNDSKYYRPIEPPVDYFDEMHLGSNHYQGPKTVWRSDEMNGDRYNYNGNHITNSNLRNRSIHGTHEILEETDENVDENNFRDGTDSLPQILRLPRMAIRNDSPFRRSVRRIEDTDALKKRERRSRSHDDYLDNDNRFKQLKKADKSVSTEDLNARRDNGIFSNRFLRGSRDMATQCYGTLNRDKNVSSLEKTSSLFYSQNAESDRLSNFKPTTSSRINYSDDRFKSYTKAGPAKKENLEDEFSKRIRPYQDYQSKSNYPSSEINHSYKKHEPATNGKISNGVHRLSTRGENVAASAPKQNGKIYKVQLPKTDFQNISFLNADSKKLRENSQSKSSRDSATVGYLRGRQIPLTEVNTNTNRKFANRNDNNISNKSRLFQKTNENKNTTSPNRMAKSDLQTSNDIYSRKYLSSNLENKNGKNYKSGSPKPVNSDGDNSMIDWSLSGFQLASKPDNGITSVSDSEYTVHRRPPLLMYIPGVSHHDRPAIEDDRLSALSDASRSEINDGLSSLATTTTGKNLSNDIRRRHSMPRDGKLKWIKWKNKGQK</sequence>
<feature type="region of interest" description="Disordered" evidence="1">
    <location>
        <begin position="375"/>
        <end position="429"/>
    </location>
</feature>
<feature type="compositionally biased region" description="Polar residues" evidence="1">
    <location>
        <begin position="399"/>
        <end position="412"/>
    </location>
</feature>
<comment type="caution">
    <text evidence="2">The sequence shown here is derived from an EMBL/GenBank/DDBJ whole genome shotgun (WGS) entry which is preliminary data.</text>
</comment>
<evidence type="ECO:0000313" key="3">
    <source>
        <dbReference type="Proteomes" id="UP000807504"/>
    </source>
</evidence>
<feature type="region of interest" description="Disordered" evidence="1">
    <location>
        <begin position="472"/>
        <end position="492"/>
    </location>
</feature>
<dbReference type="AlphaFoldDB" id="A0A8T0F6D9"/>
<protein>
    <submittedName>
        <fullName evidence="2">Uncharacterized protein</fullName>
    </submittedName>
</protein>
<keyword evidence="3" id="KW-1185">Reference proteome</keyword>
<feature type="compositionally biased region" description="Basic and acidic residues" evidence="1">
    <location>
        <begin position="472"/>
        <end position="484"/>
    </location>
</feature>
<evidence type="ECO:0000256" key="1">
    <source>
        <dbReference type="SAM" id="MobiDB-lite"/>
    </source>
</evidence>
<dbReference type="Proteomes" id="UP000807504">
    <property type="component" value="Unassembled WGS sequence"/>
</dbReference>
<organism evidence="2 3">
    <name type="scientific">Argiope bruennichi</name>
    <name type="common">Wasp spider</name>
    <name type="synonym">Aranea bruennichi</name>
    <dbReference type="NCBI Taxonomy" id="94029"/>
    <lineage>
        <taxon>Eukaryota</taxon>
        <taxon>Metazoa</taxon>
        <taxon>Ecdysozoa</taxon>
        <taxon>Arthropoda</taxon>
        <taxon>Chelicerata</taxon>
        <taxon>Arachnida</taxon>
        <taxon>Araneae</taxon>
        <taxon>Araneomorphae</taxon>
        <taxon>Entelegynae</taxon>
        <taxon>Araneoidea</taxon>
        <taxon>Araneidae</taxon>
        <taxon>Argiope</taxon>
    </lineage>
</organism>
<dbReference type="EMBL" id="JABXBU010000030">
    <property type="protein sequence ID" value="KAF8784979.1"/>
    <property type="molecule type" value="Genomic_DNA"/>
</dbReference>
<gene>
    <name evidence="2" type="ORF">HNY73_010582</name>
</gene>
<accession>A0A8T0F6D9</accession>
<feature type="compositionally biased region" description="Polar residues" evidence="1">
    <location>
        <begin position="561"/>
        <end position="571"/>
    </location>
</feature>
<dbReference type="OMA" id="WEDENME"/>
<evidence type="ECO:0000313" key="2">
    <source>
        <dbReference type="EMBL" id="KAF8784979.1"/>
    </source>
</evidence>
<reference evidence="2" key="2">
    <citation type="submission" date="2020-06" db="EMBL/GenBank/DDBJ databases">
        <authorList>
            <person name="Sheffer M."/>
        </authorList>
    </citation>
    <scope>NUCLEOTIDE SEQUENCE</scope>
</reference>
<reference evidence="2" key="1">
    <citation type="journal article" date="2020" name="bioRxiv">
        <title>Chromosome-level reference genome of the European wasp spider Argiope bruennichi: a resource for studies on range expansion and evolutionary adaptation.</title>
        <authorList>
            <person name="Sheffer M.M."/>
            <person name="Hoppe A."/>
            <person name="Krehenwinkel H."/>
            <person name="Uhl G."/>
            <person name="Kuss A.W."/>
            <person name="Jensen L."/>
            <person name="Jensen C."/>
            <person name="Gillespie R.G."/>
            <person name="Hoff K.J."/>
            <person name="Prost S."/>
        </authorList>
    </citation>
    <scope>NUCLEOTIDE SEQUENCE</scope>
</reference>
<feature type="region of interest" description="Disordered" evidence="1">
    <location>
        <begin position="561"/>
        <end position="583"/>
    </location>
</feature>
<proteinExistence type="predicted"/>
<dbReference type="OrthoDB" id="6418825at2759"/>
<feature type="compositionally biased region" description="Basic and acidic residues" evidence="1">
    <location>
        <begin position="381"/>
        <end position="392"/>
    </location>
</feature>
<feature type="region of interest" description="Disordered" evidence="1">
    <location>
        <begin position="506"/>
        <end position="549"/>
    </location>
</feature>
<name>A0A8T0F6D9_ARGBR</name>